<dbReference type="InterPro" id="IPR050639">
    <property type="entry name" value="SSR_resolvase"/>
</dbReference>
<dbReference type="PANTHER" id="PTHR30461:SF2">
    <property type="entry name" value="SERINE RECOMBINASE PINE-RELATED"/>
    <property type="match status" value="1"/>
</dbReference>
<evidence type="ECO:0000256" key="2">
    <source>
        <dbReference type="ARBA" id="ARBA00023125"/>
    </source>
</evidence>
<feature type="domain" description="Resolvase/invertase-type recombinase catalytic" evidence="6">
    <location>
        <begin position="3"/>
        <end position="144"/>
    </location>
</feature>
<dbReference type="Proteomes" id="UP000031977">
    <property type="component" value="Unassembled WGS sequence"/>
</dbReference>
<evidence type="ECO:0000256" key="5">
    <source>
        <dbReference type="PROSITE-ProRule" id="PRU10137"/>
    </source>
</evidence>
<keyword evidence="1" id="KW-0229">DNA integration</keyword>
<dbReference type="STRING" id="50718.SU60_20360"/>
<dbReference type="PROSITE" id="PS00398">
    <property type="entry name" value="RECOMBINASES_2"/>
    <property type="match status" value="1"/>
</dbReference>
<protein>
    <submittedName>
        <fullName evidence="7">Resolvase</fullName>
    </submittedName>
</protein>
<dbReference type="OrthoDB" id="9797501at2"/>
<organism evidence="7 8">
    <name type="scientific">Vibrio mytili</name>
    <dbReference type="NCBI Taxonomy" id="50718"/>
    <lineage>
        <taxon>Bacteria</taxon>
        <taxon>Pseudomonadati</taxon>
        <taxon>Pseudomonadota</taxon>
        <taxon>Gammaproteobacteria</taxon>
        <taxon>Vibrionales</taxon>
        <taxon>Vibrionaceae</taxon>
        <taxon>Vibrio</taxon>
    </lineage>
</organism>
<evidence type="ECO:0000256" key="4">
    <source>
        <dbReference type="PIRSR" id="PIRSR606118-50"/>
    </source>
</evidence>
<dbReference type="SMART" id="SM00857">
    <property type="entry name" value="Resolvase"/>
    <property type="match status" value="1"/>
</dbReference>
<dbReference type="SUPFAM" id="SSF53041">
    <property type="entry name" value="Resolvase-like"/>
    <property type="match status" value="1"/>
</dbReference>
<dbReference type="EMBL" id="JXOK01000087">
    <property type="protein sequence ID" value="KIN09277.1"/>
    <property type="molecule type" value="Genomic_DNA"/>
</dbReference>
<dbReference type="PROSITE" id="PS00397">
    <property type="entry name" value="RECOMBINASES_1"/>
    <property type="match status" value="1"/>
</dbReference>
<dbReference type="CDD" id="cd03768">
    <property type="entry name" value="SR_ResInv"/>
    <property type="match status" value="1"/>
</dbReference>
<dbReference type="GO" id="GO:0015074">
    <property type="term" value="P:DNA integration"/>
    <property type="evidence" value="ECO:0007669"/>
    <property type="project" value="UniProtKB-KW"/>
</dbReference>
<evidence type="ECO:0000259" key="6">
    <source>
        <dbReference type="PROSITE" id="PS51736"/>
    </source>
</evidence>
<evidence type="ECO:0000313" key="8">
    <source>
        <dbReference type="Proteomes" id="UP000031977"/>
    </source>
</evidence>
<dbReference type="GO" id="GO:0000150">
    <property type="term" value="F:DNA strand exchange activity"/>
    <property type="evidence" value="ECO:0007669"/>
    <property type="project" value="InterPro"/>
</dbReference>
<dbReference type="GO" id="GO:0003677">
    <property type="term" value="F:DNA binding"/>
    <property type="evidence" value="ECO:0007669"/>
    <property type="project" value="UniProtKB-KW"/>
</dbReference>
<sequence length="196" mass="22122">MGRTFAYCRVSTSEQTVSNQILAIRNAGYDIQEHRIVHETVSGSVPATERREFKMLIEHKLEPGDKLVVLKLDRLGRDNIDVQHTISMLLEKGVTPISLDLPTADLSSAEGRLMLQMFSAFAEFERNRIRERTLEGQARAKSEGKRIGRPEAISTTQKVQECRSRGLSQSKTAHALGISVPTVKRHWNKRLTESIQ</sequence>
<dbReference type="Pfam" id="PF00239">
    <property type="entry name" value="Resolvase"/>
    <property type="match status" value="1"/>
</dbReference>
<dbReference type="AlphaFoldDB" id="A0A0C3I4L1"/>
<reference evidence="7 8" key="1">
    <citation type="submission" date="2015-01" db="EMBL/GenBank/DDBJ databases">
        <title>Draft genome of Vibrio mytili type strain CAIM 528.</title>
        <authorList>
            <person name="Gonzalez-Castillo A."/>
            <person name="Gomez-Gil B."/>
            <person name="Enciso-Ibarra J."/>
        </authorList>
    </citation>
    <scope>NUCLEOTIDE SEQUENCE [LARGE SCALE GENOMIC DNA]</scope>
    <source>
        <strain evidence="7 8">CAIM 528</strain>
    </source>
</reference>
<dbReference type="Gene3D" id="3.40.50.1390">
    <property type="entry name" value="Resolvase, N-terminal catalytic domain"/>
    <property type="match status" value="1"/>
</dbReference>
<keyword evidence="3" id="KW-0233">DNA recombination</keyword>
<evidence type="ECO:0000313" key="7">
    <source>
        <dbReference type="EMBL" id="KIN09277.1"/>
    </source>
</evidence>
<dbReference type="InterPro" id="IPR036162">
    <property type="entry name" value="Resolvase-like_N_sf"/>
</dbReference>
<dbReference type="PANTHER" id="PTHR30461">
    <property type="entry name" value="DNA-INVERTASE FROM LAMBDOID PROPHAGE"/>
    <property type="match status" value="1"/>
</dbReference>
<dbReference type="InterPro" id="IPR006118">
    <property type="entry name" value="Recombinase_CS"/>
</dbReference>
<evidence type="ECO:0000256" key="3">
    <source>
        <dbReference type="ARBA" id="ARBA00023172"/>
    </source>
</evidence>
<evidence type="ECO:0000256" key="1">
    <source>
        <dbReference type="ARBA" id="ARBA00022908"/>
    </source>
</evidence>
<proteinExistence type="predicted"/>
<comment type="caution">
    <text evidence="7">The sequence shown here is derived from an EMBL/GenBank/DDBJ whole genome shotgun (WGS) entry which is preliminary data.</text>
</comment>
<name>A0A0C3I4L1_9VIBR</name>
<gene>
    <name evidence="7" type="ORF">SU60_20360</name>
</gene>
<accession>A0A0C3I4L1</accession>
<dbReference type="PROSITE" id="PS51736">
    <property type="entry name" value="RECOMBINASES_3"/>
    <property type="match status" value="1"/>
</dbReference>
<dbReference type="InterPro" id="IPR006119">
    <property type="entry name" value="Resolv_N"/>
</dbReference>
<keyword evidence="2" id="KW-0238">DNA-binding</keyword>
<keyword evidence="8" id="KW-1185">Reference proteome</keyword>
<dbReference type="RefSeq" id="WP_029861041.1">
    <property type="nucleotide sequence ID" value="NZ_CBCRVP010000042.1"/>
</dbReference>
<feature type="active site" description="O-(5'-phospho-DNA)-serine intermediate" evidence="4 5">
    <location>
        <position position="11"/>
    </location>
</feature>